<dbReference type="AlphaFoldDB" id="A0A6L6YEG1"/>
<dbReference type="CDD" id="cd00293">
    <property type="entry name" value="USP-like"/>
    <property type="match status" value="2"/>
</dbReference>
<dbReference type="OrthoDB" id="8547832at2"/>
<feature type="domain" description="UspA" evidence="2">
    <location>
        <begin position="2"/>
        <end position="140"/>
    </location>
</feature>
<dbReference type="InterPro" id="IPR006016">
    <property type="entry name" value="UspA"/>
</dbReference>
<dbReference type="Gene3D" id="3.40.50.620">
    <property type="entry name" value="HUPs"/>
    <property type="match status" value="2"/>
</dbReference>
<sequence length="310" mass="34048">MRILLPIDGSIYSDRAIEYICNRSALREKTNTLYLLNVQKKVPAKAAQIIEKNELEGILDDAAKEVLRPAKKALEAAGYKVKTKVAYGKATNRIVEYAKEIKANLIVMGSHGRTPVKNVLFGSKTSAVIASCKIPMLVIRHKFKDEPGAMQVGVCLDGSEYSQSVMNYIIDNLPLFGKEPTFHLVNVVTPYSGILMPGVSAFGGPAMTAKEFESEQRSPFVDAAKPFYNKLRSEGYNVVIAELKGDPSEEISKYADEKKLGLLVMGTHGGGMIRIMMVGSTTMRVACMTDLPILLIHKESVSKKSKTDKK</sequence>
<proteinExistence type="inferred from homology"/>
<accession>A0A6L6YEG1</accession>
<feature type="domain" description="UspA" evidence="2">
    <location>
        <begin position="151"/>
        <end position="296"/>
    </location>
</feature>
<dbReference type="Pfam" id="PF00582">
    <property type="entry name" value="Usp"/>
    <property type="match status" value="2"/>
</dbReference>
<evidence type="ECO:0000256" key="1">
    <source>
        <dbReference type="ARBA" id="ARBA00008791"/>
    </source>
</evidence>
<gene>
    <name evidence="3" type="ORF">E5987_02440</name>
</gene>
<name>A0A6L6YEG1_9BURK</name>
<evidence type="ECO:0000259" key="2">
    <source>
        <dbReference type="Pfam" id="PF00582"/>
    </source>
</evidence>
<dbReference type="PANTHER" id="PTHR46268:SF6">
    <property type="entry name" value="UNIVERSAL STRESS PROTEIN UP12"/>
    <property type="match status" value="1"/>
</dbReference>
<evidence type="ECO:0000313" key="4">
    <source>
        <dbReference type="Proteomes" id="UP000472580"/>
    </source>
</evidence>
<reference evidence="3 4" key="1">
    <citation type="submission" date="2019-12" db="EMBL/GenBank/DDBJ databases">
        <title>Microbes associate with the intestines of laboratory mice.</title>
        <authorList>
            <person name="Navarre W."/>
            <person name="Wong E."/>
        </authorList>
    </citation>
    <scope>NUCLEOTIDE SEQUENCE [LARGE SCALE GENOMIC DNA]</scope>
    <source>
        <strain evidence="3 4">NM82_D38</strain>
    </source>
</reference>
<dbReference type="InterPro" id="IPR014729">
    <property type="entry name" value="Rossmann-like_a/b/a_fold"/>
</dbReference>
<dbReference type="InterPro" id="IPR006015">
    <property type="entry name" value="Universal_stress_UspA"/>
</dbReference>
<keyword evidence="4" id="KW-1185">Reference proteome</keyword>
<organism evidence="3 4">
    <name type="scientific">Parasutterella muris</name>
    <dbReference type="NCBI Taxonomy" id="2565572"/>
    <lineage>
        <taxon>Bacteria</taxon>
        <taxon>Pseudomonadati</taxon>
        <taxon>Pseudomonadota</taxon>
        <taxon>Betaproteobacteria</taxon>
        <taxon>Burkholderiales</taxon>
        <taxon>Sutterellaceae</taxon>
        <taxon>Parasutterella</taxon>
    </lineage>
</organism>
<dbReference type="PRINTS" id="PR01438">
    <property type="entry name" value="UNVRSLSTRESS"/>
</dbReference>
<dbReference type="RefSeq" id="WP_160334501.1">
    <property type="nucleotide sequence ID" value="NZ_CALPCR010000002.1"/>
</dbReference>
<comment type="caution">
    <text evidence="3">The sequence shown here is derived from an EMBL/GenBank/DDBJ whole genome shotgun (WGS) entry which is preliminary data.</text>
</comment>
<dbReference type="EMBL" id="WSRP01000005">
    <property type="protein sequence ID" value="MVX56065.1"/>
    <property type="molecule type" value="Genomic_DNA"/>
</dbReference>
<protein>
    <submittedName>
        <fullName evidence="3">Universal stress protein</fullName>
    </submittedName>
</protein>
<comment type="similarity">
    <text evidence="1">Belongs to the universal stress protein A family.</text>
</comment>
<evidence type="ECO:0000313" key="3">
    <source>
        <dbReference type="EMBL" id="MVX56065.1"/>
    </source>
</evidence>
<dbReference type="Proteomes" id="UP000472580">
    <property type="component" value="Unassembled WGS sequence"/>
</dbReference>
<dbReference type="PANTHER" id="PTHR46268">
    <property type="entry name" value="STRESS RESPONSE PROTEIN NHAX"/>
    <property type="match status" value="1"/>
</dbReference>
<dbReference type="SUPFAM" id="SSF52402">
    <property type="entry name" value="Adenine nucleotide alpha hydrolases-like"/>
    <property type="match status" value="2"/>
</dbReference>